<proteinExistence type="inferred from homology"/>
<dbReference type="AlphaFoldDB" id="A0A3N5APE3"/>
<keyword evidence="8" id="KW-1185">Reference proteome</keyword>
<evidence type="ECO:0000313" key="8">
    <source>
        <dbReference type="Proteomes" id="UP000282654"/>
    </source>
</evidence>
<dbReference type="PANTHER" id="PTHR43025:SF3">
    <property type="entry name" value="MONOGALACTOSYLDIACYLGLYCEROL SYNTHASE 1, CHLOROPLASTIC"/>
    <property type="match status" value="1"/>
</dbReference>
<evidence type="ECO:0000259" key="5">
    <source>
        <dbReference type="Pfam" id="PF04101"/>
    </source>
</evidence>
<sequence length="384" mass="41794">MTGSPRILILSAGYGAGHLQAARALEAAISITRPAWETHVYNFIELVSPFFDLVSRYFYLSLVRRFPRCYGWFYRQTDKHLREQGYVLDSLGRSALKGLLAEVQPHLLVATFPTPGRVAATLRLRGELKVPVAMVLTDHTAHAEWVHPGVDLYLVPDGGVRQTLIRRGVSPGKIEVIGVPIHPCFAAVPDRQVARQRLGLAGGQPVILVMGGGFSRVAAIEEMCAALRHLTLPLQVLVVTGRDKVVWRRLTGRFGQDPRFRFYGFVENVVEFMAAADLLVGKAGALTLAEAAAAGLPVIIYRCLPGQEEANALYYVRSGGALWVKSLEELVCWVTKVLRDEDGVGSSLRQGIKQLARPEAAKAAAALLAGLAEKGGTGREWVAG</sequence>
<evidence type="ECO:0000313" key="7">
    <source>
        <dbReference type="EMBL" id="RPF46979.1"/>
    </source>
</evidence>
<dbReference type="GO" id="GO:0016758">
    <property type="term" value="F:hexosyltransferase activity"/>
    <property type="evidence" value="ECO:0007669"/>
    <property type="project" value="InterPro"/>
</dbReference>
<gene>
    <name evidence="7" type="ORF">EDD75_1246</name>
</gene>
<comment type="subcellular location">
    <subcellularLocation>
        <location evidence="1">Membrane</location>
    </subcellularLocation>
</comment>
<evidence type="ECO:0000259" key="6">
    <source>
        <dbReference type="Pfam" id="PF06925"/>
    </source>
</evidence>
<dbReference type="EMBL" id="RKRE01000002">
    <property type="protein sequence ID" value="RPF46979.1"/>
    <property type="molecule type" value="Genomic_DNA"/>
</dbReference>
<dbReference type="RefSeq" id="WP_123929570.1">
    <property type="nucleotide sequence ID" value="NZ_RKRE01000002.1"/>
</dbReference>
<dbReference type="Pfam" id="PF06925">
    <property type="entry name" value="MGDG_synth"/>
    <property type="match status" value="1"/>
</dbReference>
<dbReference type="OrthoDB" id="9815663at2"/>
<feature type="domain" description="Glycosyl transferase family 28 C-terminal" evidence="5">
    <location>
        <begin position="206"/>
        <end position="340"/>
    </location>
</feature>
<evidence type="ECO:0000256" key="4">
    <source>
        <dbReference type="ARBA" id="ARBA00022679"/>
    </source>
</evidence>
<reference evidence="7 8" key="1">
    <citation type="submission" date="2018-11" db="EMBL/GenBank/DDBJ databases">
        <title>Genomic Encyclopedia of Type Strains, Phase IV (KMG-IV): sequencing the most valuable type-strain genomes for metagenomic binning, comparative biology and taxonomic classification.</title>
        <authorList>
            <person name="Goeker M."/>
        </authorList>
    </citation>
    <scope>NUCLEOTIDE SEQUENCE [LARGE SCALE GENOMIC DNA]</scope>
    <source>
        <strain evidence="7 8">DSM 102936</strain>
    </source>
</reference>
<dbReference type="Proteomes" id="UP000282654">
    <property type="component" value="Unassembled WGS sequence"/>
</dbReference>
<dbReference type="InterPro" id="IPR007235">
    <property type="entry name" value="Glyco_trans_28_C"/>
</dbReference>
<keyword evidence="3" id="KW-0328">Glycosyltransferase</keyword>
<name>A0A3N5APE3_9THEO</name>
<feature type="domain" description="Diacylglycerol glucosyltransferase N-terminal" evidence="6">
    <location>
        <begin position="18"/>
        <end position="181"/>
    </location>
</feature>
<keyword evidence="4 7" id="KW-0808">Transferase</keyword>
<dbReference type="PANTHER" id="PTHR43025">
    <property type="entry name" value="MONOGALACTOSYLDIACYLGLYCEROL SYNTHASE"/>
    <property type="match status" value="1"/>
</dbReference>
<evidence type="ECO:0000256" key="1">
    <source>
        <dbReference type="ARBA" id="ARBA00004370"/>
    </source>
</evidence>
<dbReference type="Gene3D" id="3.40.50.2000">
    <property type="entry name" value="Glycogen Phosphorylase B"/>
    <property type="match status" value="1"/>
</dbReference>
<protein>
    <submittedName>
        <fullName evidence="7">Processive 1,2-diacylglycerol beta-glucosyltransferase</fullName>
    </submittedName>
</protein>
<dbReference type="GO" id="GO:0009247">
    <property type="term" value="P:glycolipid biosynthetic process"/>
    <property type="evidence" value="ECO:0007669"/>
    <property type="project" value="InterPro"/>
</dbReference>
<dbReference type="InterPro" id="IPR009695">
    <property type="entry name" value="Diacylglyc_glucosyltr_N"/>
</dbReference>
<evidence type="ECO:0000256" key="3">
    <source>
        <dbReference type="ARBA" id="ARBA00022676"/>
    </source>
</evidence>
<accession>A0A3N5APE3</accession>
<organism evidence="7 8">
    <name type="scientific">Thermodesulfitimonas autotrophica</name>
    <dbReference type="NCBI Taxonomy" id="1894989"/>
    <lineage>
        <taxon>Bacteria</taxon>
        <taxon>Bacillati</taxon>
        <taxon>Bacillota</taxon>
        <taxon>Clostridia</taxon>
        <taxon>Thermoanaerobacterales</taxon>
        <taxon>Thermoanaerobacteraceae</taxon>
        <taxon>Thermodesulfitimonas</taxon>
    </lineage>
</organism>
<comment type="similarity">
    <text evidence="2">Belongs to the glycosyltransferase 28 family.</text>
</comment>
<evidence type="ECO:0000256" key="2">
    <source>
        <dbReference type="ARBA" id="ARBA00006962"/>
    </source>
</evidence>
<dbReference type="GO" id="GO:0016020">
    <property type="term" value="C:membrane"/>
    <property type="evidence" value="ECO:0007669"/>
    <property type="project" value="UniProtKB-SubCell"/>
</dbReference>
<dbReference type="Pfam" id="PF04101">
    <property type="entry name" value="Glyco_tran_28_C"/>
    <property type="match status" value="1"/>
</dbReference>
<dbReference type="SUPFAM" id="SSF53756">
    <property type="entry name" value="UDP-Glycosyltransferase/glycogen phosphorylase"/>
    <property type="match status" value="1"/>
</dbReference>
<dbReference type="InterPro" id="IPR050519">
    <property type="entry name" value="Glycosyltransf_28_UgtP"/>
</dbReference>
<comment type="caution">
    <text evidence="7">The sequence shown here is derived from an EMBL/GenBank/DDBJ whole genome shotgun (WGS) entry which is preliminary data.</text>
</comment>